<evidence type="ECO:0000259" key="11">
    <source>
        <dbReference type="PROSITE" id="PS51384"/>
    </source>
</evidence>
<keyword evidence="7" id="KW-0408">Iron</keyword>
<gene>
    <name evidence="12" type="primary">paaE</name>
    <name evidence="12" type="ORF">Sxan_60100</name>
</gene>
<dbReference type="InterPro" id="IPR001041">
    <property type="entry name" value="2Fe-2S_ferredoxin-type"/>
</dbReference>
<dbReference type="InterPro" id="IPR017938">
    <property type="entry name" value="Riboflavin_synthase-like_b-brl"/>
</dbReference>
<evidence type="ECO:0000313" key="13">
    <source>
        <dbReference type="Proteomes" id="UP000600026"/>
    </source>
</evidence>
<dbReference type="Gene3D" id="3.10.20.30">
    <property type="match status" value="1"/>
</dbReference>
<organism evidence="12 13">
    <name type="scientific">Streptomyces xanthophaeus</name>
    <dbReference type="NCBI Taxonomy" id="67385"/>
    <lineage>
        <taxon>Bacteria</taxon>
        <taxon>Bacillati</taxon>
        <taxon>Actinomycetota</taxon>
        <taxon>Actinomycetes</taxon>
        <taxon>Kitasatosporales</taxon>
        <taxon>Streptomycetaceae</taxon>
        <taxon>Streptomyces</taxon>
    </lineage>
</organism>
<evidence type="ECO:0000313" key="12">
    <source>
        <dbReference type="EMBL" id="GHI88646.1"/>
    </source>
</evidence>
<dbReference type="PROSITE" id="PS51384">
    <property type="entry name" value="FAD_FR"/>
    <property type="match status" value="1"/>
</dbReference>
<feature type="region of interest" description="Disordered" evidence="9">
    <location>
        <begin position="1"/>
        <end position="29"/>
    </location>
</feature>
<reference evidence="12" key="1">
    <citation type="submission" date="2020-09" db="EMBL/GenBank/DDBJ databases">
        <title>Whole genome shotgun sequence of Streptomyces xanthophaeus NBRC 12829.</title>
        <authorList>
            <person name="Komaki H."/>
            <person name="Tamura T."/>
        </authorList>
    </citation>
    <scope>NUCLEOTIDE SEQUENCE</scope>
    <source>
        <strain evidence="12">NBRC 12829</strain>
    </source>
</reference>
<name>A0A919H5P6_9ACTN</name>
<dbReference type="PANTHER" id="PTHR47354:SF8">
    <property type="entry name" value="1,2-PHENYLACETYL-COA EPOXIDASE, SUBUNIT E"/>
    <property type="match status" value="1"/>
</dbReference>
<dbReference type="GO" id="GO:0046872">
    <property type="term" value="F:metal ion binding"/>
    <property type="evidence" value="ECO:0007669"/>
    <property type="project" value="UniProtKB-KW"/>
</dbReference>
<evidence type="ECO:0000256" key="7">
    <source>
        <dbReference type="ARBA" id="ARBA00023004"/>
    </source>
</evidence>
<feature type="domain" description="FAD-binding FR-type" evidence="11">
    <location>
        <begin position="30"/>
        <end position="141"/>
    </location>
</feature>
<dbReference type="InterPro" id="IPR001433">
    <property type="entry name" value="OxRdtase_FAD/NAD-bd"/>
</dbReference>
<keyword evidence="6" id="KW-0560">Oxidoreductase</keyword>
<feature type="domain" description="2Fe-2S ferredoxin-type" evidence="10">
    <location>
        <begin position="300"/>
        <end position="389"/>
    </location>
</feature>
<dbReference type="InterPro" id="IPR036010">
    <property type="entry name" value="2Fe-2S_ferredoxin-like_sf"/>
</dbReference>
<dbReference type="GO" id="GO:0051537">
    <property type="term" value="F:2 iron, 2 sulfur cluster binding"/>
    <property type="evidence" value="ECO:0007669"/>
    <property type="project" value="UniProtKB-KW"/>
</dbReference>
<dbReference type="Proteomes" id="UP000600026">
    <property type="component" value="Unassembled WGS sequence"/>
</dbReference>
<evidence type="ECO:0000256" key="3">
    <source>
        <dbReference type="ARBA" id="ARBA00022714"/>
    </source>
</evidence>
<dbReference type="SUPFAM" id="SSF54292">
    <property type="entry name" value="2Fe-2S ferredoxin-like"/>
    <property type="match status" value="1"/>
</dbReference>
<dbReference type="InterPro" id="IPR050415">
    <property type="entry name" value="MRET"/>
</dbReference>
<dbReference type="OrthoDB" id="9796486at2"/>
<dbReference type="RefSeq" id="WP_078904619.1">
    <property type="nucleotide sequence ID" value="NZ_CP108621.1"/>
</dbReference>
<dbReference type="SUPFAM" id="SSF63380">
    <property type="entry name" value="Riboflavin synthase domain-like"/>
    <property type="match status" value="1"/>
</dbReference>
<keyword evidence="2" id="KW-0285">Flavoprotein</keyword>
<dbReference type="PANTHER" id="PTHR47354">
    <property type="entry name" value="NADH OXIDOREDUCTASE HCR"/>
    <property type="match status" value="1"/>
</dbReference>
<dbReference type="InterPro" id="IPR039261">
    <property type="entry name" value="FNR_nucleotide-bd"/>
</dbReference>
<dbReference type="InterPro" id="IPR006058">
    <property type="entry name" value="2Fe2S_fd_BS"/>
</dbReference>
<dbReference type="CDD" id="cd00207">
    <property type="entry name" value="fer2"/>
    <property type="match status" value="1"/>
</dbReference>
<dbReference type="GO" id="GO:0050660">
    <property type="term" value="F:flavin adenine dinucleotide binding"/>
    <property type="evidence" value="ECO:0007669"/>
    <property type="project" value="TreeGrafter"/>
</dbReference>
<sequence>MAVSPPSVPSVPSVSSVSASGRPARAPRHGAFHPLTVAAVDRLTDDAVALTLRVPPELRDEYRHAPGQHLTLRRSTPEGTEIRRTYSICSPAPAADGPGPELLRVGVRLVEGGEFSTFAHKEVAAGDVLDVMVPAGRFVLDPVAAPAAGHYAAVVGGSGITPVLSIAATLLAARPDARFCLVRSDRTAASTMFLDEVADLKDRYPARFQLVTVLSREEQEAGLPSGRLDEDRLAALLPALLPVAEVTGWFLCGPYGLVQGAERALSSLGVVRTRVHEEVFHVEDTAPPVRATATAAATHGRVTARLDGRSGTWPVQDGESLLDAVLRNRADAPYACKGGVCGTCRAFLVTGEVRMDRNFALEAEETEAGFVLACQSHPVTEEVEIDFDR</sequence>
<dbReference type="InterPro" id="IPR017927">
    <property type="entry name" value="FAD-bd_FR_type"/>
</dbReference>
<comment type="cofactor">
    <cofactor evidence="1">
        <name>FAD</name>
        <dbReference type="ChEBI" id="CHEBI:57692"/>
    </cofactor>
</comment>
<evidence type="ECO:0000256" key="2">
    <source>
        <dbReference type="ARBA" id="ARBA00022630"/>
    </source>
</evidence>
<dbReference type="Pfam" id="PF00175">
    <property type="entry name" value="NAD_binding_1"/>
    <property type="match status" value="1"/>
</dbReference>
<dbReference type="CDD" id="cd06214">
    <property type="entry name" value="PA_degradation_oxidoreductase_like"/>
    <property type="match status" value="1"/>
</dbReference>
<proteinExistence type="predicted"/>
<comment type="caution">
    <text evidence="12">The sequence shown here is derived from an EMBL/GenBank/DDBJ whole genome shotgun (WGS) entry which is preliminary data.</text>
</comment>
<evidence type="ECO:0000256" key="8">
    <source>
        <dbReference type="ARBA" id="ARBA00023014"/>
    </source>
</evidence>
<dbReference type="PROSITE" id="PS00197">
    <property type="entry name" value="2FE2S_FER_1"/>
    <property type="match status" value="1"/>
</dbReference>
<dbReference type="PRINTS" id="PR00406">
    <property type="entry name" value="CYTB5RDTASE"/>
</dbReference>
<evidence type="ECO:0000256" key="5">
    <source>
        <dbReference type="ARBA" id="ARBA00022827"/>
    </source>
</evidence>
<evidence type="ECO:0000256" key="6">
    <source>
        <dbReference type="ARBA" id="ARBA00023002"/>
    </source>
</evidence>
<keyword evidence="8" id="KW-0411">Iron-sulfur</keyword>
<evidence type="ECO:0000256" key="4">
    <source>
        <dbReference type="ARBA" id="ARBA00022723"/>
    </source>
</evidence>
<feature type="compositionally biased region" description="Low complexity" evidence="9">
    <location>
        <begin position="1"/>
        <end position="24"/>
    </location>
</feature>
<dbReference type="InterPro" id="IPR012675">
    <property type="entry name" value="Beta-grasp_dom_sf"/>
</dbReference>
<evidence type="ECO:0000256" key="1">
    <source>
        <dbReference type="ARBA" id="ARBA00001974"/>
    </source>
</evidence>
<keyword evidence="3" id="KW-0001">2Fe-2S</keyword>
<evidence type="ECO:0000256" key="9">
    <source>
        <dbReference type="SAM" id="MobiDB-lite"/>
    </source>
</evidence>
<protein>
    <submittedName>
        <fullName evidence="12">Phenylacetic acid degradation protein</fullName>
    </submittedName>
</protein>
<keyword evidence="4" id="KW-0479">Metal-binding</keyword>
<dbReference type="Gene3D" id="2.40.30.10">
    <property type="entry name" value="Translation factors"/>
    <property type="match status" value="1"/>
</dbReference>
<accession>A0A919H5P6</accession>
<dbReference type="AlphaFoldDB" id="A0A919H5P6"/>
<dbReference type="Pfam" id="PF00111">
    <property type="entry name" value="Fer2"/>
    <property type="match status" value="1"/>
</dbReference>
<keyword evidence="13" id="KW-1185">Reference proteome</keyword>
<dbReference type="EMBL" id="BNEE01000006">
    <property type="protein sequence ID" value="GHI88646.1"/>
    <property type="molecule type" value="Genomic_DNA"/>
</dbReference>
<dbReference type="SUPFAM" id="SSF52343">
    <property type="entry name" value="Ferredoxin reductase-like, C-terminal NADP-linked domain"/>
    <property type="match status" value="1"/>
</dbReference>
<dbReference type="PROSITE" id="PS51085">
    <property type="entry name" value="2FE2S_FER_2"/>
    <property type="match status" value="1"/>
</dbReference>
<keyword evidence="5" id="KW-0274">FAD</keyword>
<evidence type="ECO:0000259" key="10">
    <source>
        <dbReference type="PROSITE" id="PS51085"/>
    </source>
</evidence>
<dbReference type="GO" id="GO:0016491">
    <property type="term" value="F:oxidoreductase activity"/>
    <property type="evidence" value="ECO:0007669"/>
    <property type="project" value="UniProtKB-KW"/>
</dbReference>
<dbReference type="Gene3D" id="3.40.50.80">
    <property type="entry name" value="Nucleotide-binding domain of ferredoxin-NADP reductase (FNR) module"/>
    <property type="match status" value="1"/>
</dbReference>